<feature type="compositionally biased region" description="Basic and acidic residues" evidence="1">
    <location>
        <begin position="132"/>
        <end position="146"/>
    </location>
</feature>
<accession>A0A9J6G0M3</accession>
<organism evidence="2 3">
    <name type="scientific">Haemaphysalis longicornis</name>
    <name type="common">Bush tick</name>
    <dbReference type="NCBI Taxonomy" id="44386"/>
    <lineage>
        <taxon>Eukaryota</taxon>
        <taxon>Metazoa</taxon>
        <taxon>Ecdysozoa</taxon>
        <taxon>Arthropoda</taxon>
        <taxon>Chelicerata</taxon>
        <taxon>Arachnida</taxon>
        <taxon>Acari</taxon>
        <taxon>Parasitiformes</taxon>
        <taxon>Ixodida</taxon>
        <taxon>Ixodoidea</taxon>
        <taxon>Ixodidae</taxon>
        <taxon>Haemaphysalinae</taxon>
        <taxon>Haemaphysalis</taxon>
    </lineage>
</organism>
<reference evidence="2 3" key="1">
    <citation type="journal article" date="2020" name="Cell">
        <title>Large-Scale Comparative Analyses of Tick Genomes Elucidate Their Genetic Diversity and Vector Capacities.</title>
        <authorList>
            <consortium name="Tick Genome and Microbiome Consortium (TIGMIC)"/>
            <person name="Jia N."/>
            <person name="Wang J."/>
            <person name="Shi W."/>
            <person name="Du L."/>
            <person name="Sun Y."/>
            <person name="Zhan W."/>
            <person name="Jiang J.F."/>
            <person name="Wang Q."/>
            <person name="Zhang B."/>
            <person name="Ji P."/>
            <person name="Bell-Sakyi L."/>
            <person name="Cui X.M."/>
            <person name="Yuan T.T."/>
            <person name="Jiang B.G."/>
            <person name="Yang W.F."/>
            <person name="Lam T.T."/>
            <person name="Chang Q.C."/>
            <person name="Ding S.J."/>
            <person name="Wang X.J."/>
            <person name="Zhu J.G."/>
            <person name="Ruan X.D."/>
            <person name="Zhao L."/>
            <person name="Wei J.T."/>
            <person name="Ye R.Z."/>
            <person name="Que T.C."/>
            <person name="Du C.H."/>
            <person name="Zhou Y.H."/>
            <person name="Cheng J.X."/>
            <person name="Dai P.F."/>
            <person name="Guo W.B."/>
            <person name="Han X.H."/>
            <person name="Huang E.J."/>
            <person name="Li L.F."/>
            <person name="Wei W."/>
            <person name="Gao Y.C."/>
            <person name="Liu J.Z."/>
            <person name="Shao H.Z."/>
            <person name="Wang X."/>
            <person name="Wang C.C."/>
            <person name="Yang T.C."/>
            <person name="Huo Q.B."/>
            <person name="Li W."/>
            <person name="Chen H.Y."/>
            <person name="Chen S.E."/>
            <person name="Zhou L.G."/>
            <person name="Ni X.B."/>
            <person name="Tian J.H."/>
            <person name="Sheng Y."/>
            <person name="Liu T."/>
            <person name="Pan Y.S."/>
            <person name="Xia L.Y."/>
            <person name="Li J."/>
            <person name="Zhao F."/>
            <person name="Cao W.C."/>
        </authorList>
    </citation>
    <scope>NUCLEOTIDE SEQUENCE [LARGE SCALE GENOMIC DNA]</scope>
    <source>
        <strain evidence="2">HaeL-2018</strain>
    </source>
</reference>
<evidence type="ECO:0000313" key="3">
    <source>
        <dbReference type="Proteomes" id="UP000821853"/>
    </source>
</evidence>
<evidence type="ECO:0000256" key="1">
    <source>
        <dbReference type="SAM" id="MobiDB-lite"/>
    </source>
</evidence>
<comment type="caution">
    <text evidence="2">The sequence shown here is derived from an EMBL/GenBank/DDBJ whole genome shotgun (WGS) entry which is preliminary data.</text>
</comment>
<protein>
    <submittedName>
        <fullName evidence="2">Uncharacterized protein</fullName>
    </submittedName>
</protein>
<proteinExistence type="predicted"/>
<dbReference type="VEuPathDB" id="VectorBase:HLOH_061018"/>
<keyword evidence="3" id="KW-1185">Reference proteome</keyword>
<feature type="region of interest" description="Disordered" evidence="1">
    <location>
        <begin position="126"/>
        <end position="146"/>
    </location>
</feature>
<dbReference type="Proteomes" id="UP000821853">
    <property type="component" value="Chromosome 2"/>
</dbReference>
<gene>
    <name evidence="2" type="ORF">HPB48_014560</name>
</gene>
<evidence type="ECO:0000313" key="2">
    <source>
        <dbReference type="EMBL" id="KAH9367948.1"/>
    </source>
</evidence>
<name>A0A9J6G0M3_HAELO</name>
<dbReference type="EMBL" id="JABSTR010000004">
    <property type="protein sequence ID" value="KAH9367948.1"/>
    <property type="molecule type" value="Genomic_DNA"/>
</dbReference>
<dbReference type="AlphaFoldDB" id="A0A9J6G0M3"/>
<sequence length="146" mass="15990">MSRELPAVTKPSSCVSLKKISSTAPESSQENRVISKARNFHRRNSIEKKLTVLDLVVHQAATSTWQRVDVSPGRHVSLDGDRHGALPPLADVAVEIFARVHRSAECGVEQVGVVFAQVAVAQGRLSQAQVDGGRRGQQDDRHNRDH</sequence>